<reference evidence="2 3" key="1">
    <citation type="submission" date="2020-09" db="EMBL/GenBank/DDBJ databases">
        <title>De no assembly of potato wild relative species, Solanum commersonii.</title>
        <authorList>
            <person name="Cho K."/>
        </authorList>
    </citation>
    <scope>NUCLEOTIDE SEQUENCE [LARGE SCALE GENOMIC DNA]</scope>
    <source>
        <strain evidence="2">LZ3.2</strain>
        <tissue evidence="2">Leaf</tissue>
    </source>
</reference>
<keyword evidence="1" id="KW-0472">Membrane</keyword>
<dbReference type="AlphaFoldDB" id="A0A9J5Y8P4"/>
<evidence type="ECO:0000313" key="2">
    <source>
        <dbReference type="EMBL" id="KAG5595652.1"/>
    </source>
</evidence>
<sequence length="104" mass="11770">MKAKLSNWKMNFLSQVGRLTLINTTLVVIPAYTMQYFTHPKMICKDIDKIQRNFLWPRIKISLSLPISHGNSSLILIPRGLVPLSINMALSPQLPPLPLSGKIF</sequence>
<dbReference type="Proteomes" id="UP000824120">
    <property type="component" value="Chromosome 7"/>
</dbReference>
<proteinExistence type="predicted"/>
<keyword evidence="1" id="KW-0812">Transmembrane</keyword>
<dbReference type="OrthoDB" id="1112297at2759"/>
<keyword evidence="1" id="KW-1133">Transmembrane helix</keyword>
<keyword evidence="3" id="KW-1185">Reference proteome</keyword>
<gene>
    <name evidence="2" type="ORF">H5410_036884</name>
</gene>
<dbReference type="PANTHER" id="PTHR33116:SF70">
    <property type="entry name" value="NON-LTR RETROELEMENT REVERSE TRANSCRIPTASE-LIKE PROTEIN"/>
    <property type="match status" value="1"/>
</dbReference>
<evidence type="ECO:0000313" key="3">
    <source>
        <dbReference type="Proteomes" id="UP000824120"/>
    </source>
</evidence>
<evidence type="ECO:0000256" key="1">
    <source>
        <dbReference type="SAM" id="Phobius"/>
    </source>
</evidence>
<name>A0A9J5Y8P4_SOLCO</name>
<organism evidence="2 3">
    <name type="scientific">Solanum commersonii</name>
    <name type="common">Commerson's wild potato</name>
    <name type="synonym">Commerson's nightshade</name>
    <dbReference type="NCBI Taxonomy" id="4109"/>
    <lineage>
        <taxon>Eukaryota</taxon>
        <taxon>Viridiplantae</taxon>
        <taxon>Streptophyta</taxon>
        <taxon>Embryophyta</taxon>
        <taxon>Tracheophyta</taxon>
        <taxon>Spermatophyta</taxon>
        <taxon>Magnoliopsida</taxon>
        <taxon>eudicotyledons</taxon>
        <taxon>Gunneridae</taxon>
        <taxon>Pentapetalae</taxon>
        <taxon>asterids</taxon>
        <taxon>lamiids</taxon>
        <taxon>Solanales</taxon>
        <taxon>Solanaceae</taxon>
        <taxon>Solanoideae</taxon>
        <taxon>Solaneae</taxon>
        <taxon>Solanum</taxon>
    </lineage>
</organism>
<dbReference type="EMBL" id="JACXVP010000007">
    <property type="protein sequence ID" value="KAG5595652.1"/>
    <property type="molecule type" value="Genomic_DNA"/>
</dbReference>
<protein>
    <submittedName>
        <fullName evidence="2">Uncharacterized protein</fullName>
    </submittedName>
</protein>
<accession>A0A9J5Y8P4</accession>
<feature type="transmembrane region" description="Helical" evidence="1">
    <location>
        <begin position="12"/>
        <end position="32"/>
    </location>
</feature>
<dbReference type="PANTHER" id="PTHR33116">
    <property type="entry name" value="REVERSE TRANSCRIPTASE ZINC-BINDING DOMAIN-CONTAINING PROTEIN-RELATED-RELATED"/>
    <property type="match status" value="1"/>
</dbReference>
<comment type="caution">
    <text evidence="2">The sequence shown here is derived from an EMBL/GenBank/DDBJ whole genome shotgun (WGS) entry which is preliminary data.</text>
</comment>